<evidence type="ECO:0000256" key="2">
    <source>
        <dbReference type="SAM" id="Phobius"/>
    </source>
</evidence>
<dbReference type="Proteomes" id="UP001500755">
    <property type="component" value="Unassembled WGS sequence"/>
</dbReference>
<keyword evidence="2" id="KW-0812">Transmembrane</keyword>
<proteinExistence type="predicted"/>
<evidence type="ECO:0000313" key="4">
    <source>
        <dbReference type="Proteomes" id="UP001500755"/>
    </source>
</evidence>
<comment type="caution">
    <text evidence="3">The sequence shown here is derived from an EMBL/GenBank/DDBJ whole genome shotgun (WGS) entry which is preliminary data.</text>
</comment>
<keyword evidence="4" id="KW-1185">Reference proteome</keyword>
<dbReference type="Pfam" id="PF14012">
    <property type="entry name" value="DUF4229"/>
    <property type="match status" value="1"/>
</dbReference>
<name>A0ABP5EWB8_9MICO</name>
<gene>
    <name evidence="3" type="ORF">GCM10009755_21510</name>
</gene>
<evidence type="ECO:0000313" key="3">
    <source>
        <dbReference type="EMBL" id="GAA2010169.1"/>
    </source>
</evidence>
<accession>A0ABP5EWB8</accession>
<evidence type="ECO:0008006" key="5">
    <source>
        <dbReference type="Google" id="ProtNLM"/>
    </source>
</evidence>
<dbReference type="InterPro" id="IPR025323">
    <property type="entry name" value="DUF4229"/>
</dbReference>
<keyword evidence="2" id="KW-1133">Transmembrane helix</keyword>
<evidence type="ECO:0000256" key="1">
    <source>
        <dbReference type="SAM" id="MobiDB-lite"/>
    </source>
</evidence>
<reference evidence="4" key="1">
    <citation type="journal article" date="2019" name="Int. J. Syst. Evol. Microbiol.">
        <title>The Global Catalogue of Microorganisms (GCM) 10K type strain sequencing project: providing services to taxonomists for standard genome sequencing and annotation.</title>
        <authorList>
            <consortium name="The Broad Institute Genomics Platform"/>
            <consortium name="The Broad Institute Genome Sequencing Center for Infectious Disease"/>
            <person name="Wu L."/>
            <person name="Ma J."/>
        </authorList>
    </citation>
    <scope>NUCLEOTIDE SEQUENCE [LARGE SCALE GENOMIC DNA]</scope>
    <source>
        <strain evidence="4">JCM 14546</strain>
    </source>
</reference>
<protein>
    <recommendedName>
        <fullName evidence="5">DUF4229 domain-containing protein</fullName>
    </recommendedName>
</protein>
<keyword evidence="2" id="KW-0472">Membrane</keyword>
<sequence>MRDYLMLFLIRFVLLVGVVAVVWWVSGGPGLINTILAIVISSLLSFVLLGTMRERIAASTADYLAQRREKKQAARKAAGRSTEEELEDRDVERGA</sequence>
<dbReference type="RefSeq" id="WP_344309574.1">
    <property type="nucleotide sequence ID" value="NZ_BAAANO010000020.1"/>
</dbReference>
<feature type="transmembrane region" description="Helical" evidence="2">
    <location>
        <begin position="7"/>
        <end position="25"/>
    </location>
</feature>
<feature type="transmembrane region" description="Helical" evidence="2">
    <location>
        <begin position="31"/>
        <end position="49"/>
    </location>
</feature>
<organism evidence="3 4">
    <name type="scientific">Brevibacterium samyangense</name>
    <dbReference type="NCBI Taxonomy" id="366888"/>
    <lineage>
        <taxon>Bacteria</taxon>
        <taxon>Bacillati</taxon>
        <taxon>Actinomycetota</taxon>
        <taxon>Actinomycetes</taxon>
        <taxon>Micrococcales</taxon>
        <taxon>Brevibacteriaceae</taxon>
        <taxon>Brevibacterium</taxon>
    </lineage>
</organism>
<dbReference type="EMBL" id="BAAANO010000020">
    <property type="protein sequence ID" value="GAA2010169.1"/>
    <property type="molecule type" value="Genomic_DNA"/>
</dbReference>
<feature type="region of interest" description="Disordered" evidence="1">
    <location>
        <begin position="74"/>
        <end position="95"/>
    </location>
</feature>